<name>A0AAW9SYD1_CORAY</name>
<proteinExistence type="predicted"/>
<comment type="caution">
    <text evidence="1">The sequence shown here is derived from an EMBL/GenBank/DDBJ whole genome shotgun (WGS) entry which is preliminary data.</text>
</comment>
<reference evidence="1" key="1">
    <citation type="submission" date="2023-05" db="EMBL/GenBank/DDBJ databases">
        <authorList>
            <person name="Du J."/>
        </authorList>
    </citation>
    <scope>NUCLEOTIDE SEQUENCE</scope>
    <source>
        <strain evidence="1">UMB1064</strain>
    </source>
</reference>
<dbReference type="AlphaFoldDB" id="A0AAW9SYD1"/>
<reference evidence="1" key="2">
    <citation type="submission" date="2024-05" db="EMBL/GenBank/DDBJ databases">
        <authorList>
            <person name="Wolfe A."/>
        </authorList>
    </citation>
    <scope>NUCLEOTIDE SEQUENCE</scope>
    <source>
        <strain evidence="1">UMB1064</strain>
    </source>
</reference>
<dbReference type="RefSeq" id="WP_284827287.1">
    <property type="nucleotide sequence ID" value="NZ_JASOOY020000016.1"/>
</dbReference>
<dbReference type="Proteomes" id="UP001223646">
    <property type="component" value="Unassembled WGS sequence"/>
</dbReference>
<evidence type="ECO:0000313" key="2">
    <source>
        <dbReference type="Proteomes" id="UP001223646"/>
    </source>
</evidence>
<protein>
    <submittedName>
        <fullName evidence="1">Uncharacterized protein</fullName>
    </submittedName>
</protein>
<evidence type="ECO:0000313" key="1">
    <source>
        <dbReference type="EMBL" id="MEO3716936.1"/>
    </source>
</evidence>
<gene>
    <name evidence="1" type="ORF">QP460_004960</name>
</gene>
<dbReference type="EMBL" id="JASOOY020000016">
    <property type="protein sequence ID" value="MEO3716936.1"/>
    <property type="molecule type" value="Genomic_DNA"/>
</dbReference>
<organism evidence="1 2">
    <name type="scientific">Corynebacterium amycolatum</name>
    <dbReference type="NCBI Taxonomy" id="43765"/>
    <lineage>
        <taxon>Bacteria</taxon>
        <taxon>Bacillati</taxon>
        <taxon>Actinomycetota</taxon>
        <taxon>Actinomycetes</taxon>
        <taxon>Mycobacteriales</taxon>
        <taxon>Corynebacteriaceae</taxon>
        <taxon>Corynebacterium</taxon>
    </lineage>
</organism>
<sequence length="77" mass="8639">MRTPADMPTMIPATTAADLIEERENHTPDPWEVEKARLAALADQVVFVYQEMRDISAADAIVLTELVLNRFDDGVRP</sequence>
<accession>A0AAW9SYD1</accession>